<keyword evidence="2" id="KW-1185">Reference proteome</keyword>
<reference evidence="1 2" key="1">
    <citation type="submission" date="2024-06" db="EMBL/GenBank/DDBJ databases">
        <title>The Natural Products Discovery Center: Release of the First 8490 Sequenced Strains for Exploring Actinobacteria Biosynthetic Diversity.</title>
        <authorList>
            <person name="Kalkreuter E."/>
            <person name="Kautsar S.A."/>
            <person name="Yang D."/>
            <person name="Bader C.D."/>
            <person name="Teijaro C.N."/>
            <person name="Fluegel L."/>
            <person name="Davis C.M."/>
            <person name="Simpson J.R."/>
            <person name="Lauterbach L."/>
            <person name="Steele A.D."/>
            <person name="Gui C."/>
            <person name="Meng S."/>
            <person name="Li G."/>
            <person name="Viehrig K."/>
            <person name="Ye F."/>
            <person name="Su P."/>
            <person name="Kiefer A.F."/>
            <person name="Nichols A."/>
            <person name="Cepeda A.J."/>
            <person name="Yan W."/>
            <person name="Fan B."/>
            <person name="Jiang Y."/>
            <person name="Adhikari A."/>
            <person name="Zheng C.-J."/>
            <person name="Schuster L."/>
            <person name="Cowan T.M."/>
            <person name="Smanski M.J."/>
            <person name="Chevrette M.G."/>
            <person name="De Carvalho L.P.S."/>
            <person name="Shen B."/>
        </authorList>
    </citation>
    <scope>NUCLEOTIDE SEQUENCE [LARGE SCALE GENOMIC DNA]</scope>
    <source>
        <strain evidence="1 2">NPDC001615</strain>
    </source>
</reference>
<proteinExistence type="predicted"/>
<evidence type="ECO:0000313" key="2">
    <source>
        <dbReference type="Proteomes" id="UP001496720"/>
    </source>
</evidence>
<sequence length="128" mass="13640">MPLESVATHTYAERHLSAVGRLTALTADLAGDLDGGRWVPGPLERTLASRLLLACAGDGQLTPPRLRETLWEGSLALTYTGEGRLARLLTQSCEVAEEPVPEAESVLAEAVRLLERAARSGAADGDRH</sequence>
<name>A0ABV1SV17_9ACTN</name>
<evidence type="ECO:0000313" key="1">
    <source>
        <dbReference type="EMBL" id="MER6165579.1"/>
    </source>
</evidence>
<protein>
    <submittedName>
        <fullName evidence="1">Uncharacterized protein</fullName>
    </submittedName>
</protein>
<dbReference type="Proteomes" id="UP001496720">
    <property type="component" value="Unassembled WGS sequence"/>
</dbReference>
<gene>
    <name evidence="1" type="ORF">ABT188_13550</name>
</gene>
<dbReference type="RefSeq" id="WP_352147362.1">
    <property type="nucleotide sequence ID" value="NZ_JBEOZY010000010.1"/>
</dbReference>
<accession>A0ABV1SV17</accession>
<dbReference type="EMBL" id="JBEOZY010000010">
    <property type="protein sequence ID" value="MER6165579.1"/>
    <property type="molecule type" value="Genomic_DNA"/>
</dbReference>
<comment type="caution">
    <text evidence="1">The sequence shown here is derived from an EMBL/GenBank/DDBJ whole genome shotgun (WGS) entry which is preliminary data.</text>
</comment>
<organism evidence="1 2">
    <name type="scientific">Streptomyces violaceorubidus</name>
    <dbReference type="NCBI Taxonomy" id="284042"/>
    <lineage>
        <taxon>Bacteria</taxon>
        <taxon>Bacillati</taxon>
        <taxon>Actinomycetota</taxon>
        <taxon>Actinomycetes</taxon>
        <taxon>Kitasatosporales</taxon>
        <taxon>Streptomycetaceae</taxon>
        <taxon>Streptomyces</taxon>
    </lineage>
</organism>